<keyword evidence="1" id="KW-0472">Membrane</keyword>
<name>X1K7R3_9ZZZZ</name>
<sequence length="236" mass="26430">EFALRGVEIWGVSNLDTRFSILERVSGNEYPVSRNEHPACGFVGIGVVAEPDEETDEYDFDAVKKMIGQQAVLTTGAVIKAQDESEAVRVRKKTVRFVIADVVFTGVYYLDKRLVYLPIEELQRVLYPNESDGVAGQIQIKLRAGTETEAALAQIRGAWESFAAEQLDWEPYVIRGTTIATAKQMQSKYVAEFRKQMGVLLLIFSVVSLSVVLLIFCIFYPTVETQNAQTENPLPR</sequence>
<proteinExistence type="predicted"/>
<evidence type="ECO:0000313" key="2">
    <source>
        <dbReference type="EMBL" id="GAI03052.1"/>
    </source>
</evidence>
<feature type="transmembrane region" description="Helical" evidence="1">
    <location>
        <begin position="198"/>
        <end position="223"/>
    </location>
</feature>
<evidence type="ECO:0008006" key="3">
    <source>
        <dbReference type="Google" id="ProtNLM"/>
    </source>
</evidence>
<reference evidence="2" key="1">
    <citation type="journal article" date="2014" name="Front. Microbiol.">
        <title>High frequency of phylogenetically diverse reductive dehalogenase-homologous genes in deep subseafloor sedimentary metagenomes.</title>
        <authorList>
            <person name="Kawai M."/>
            <person name="Futagami T."/>
            <person name="Toyoda A."/>
            <person name="Takaki Y."/>
            <person name="Nishi S."/>
            <person name="Hori S."/>
            <person name="Arai W."/>
            <person name="Tsubouchi T."/>
            <person name="Morono Y."/>
            <person name="Uchiyama I."/>
            <person name="Ito T."/>
            <person name="Fujiyama A."/>
            <person name="Inagaki F."/>
            <person name="Takami H."/>
        </authorList>
    </citation>
    <scope>NUCLEOTIDE SEQUENCE</scope>
    <source>
        <strain evidence="2">Expedition CK06-06</strain>
    </source>
</reference>
<dbReference type="EMBL" id="BARV01008338">
    <property type="protein sequence ID" value="GAI03052.1"/>
    <property type="molecule type" value="Genomic_DNA"/>
</dbReference>
<organism evidence="2">
    <name type="scientific">marine sediment metagenome</name>
    <dbReference type="NCBI Taxonomy" id="412755"/>
    <lineage>
        <taxon>unclassified sequences</taxon>
        <taxon>metagenomes</taxon>
        <taxon>ecological metagenomes</taxon>
    </lineage>
</organism>
<evidence type="ECO:0000256" key="1">
    <source>
        <dbReference type="SAM" id="Phobius"/>
    </source>
</evidence>
<dbReference type="AlphaFoldDB" id="X1K7R3"/>
<accession>X1K7R3</accession>
<gene>
    <name evidence="2" type="ORF">S06H3_16789</name>
</gene>
<keyword evidence="1" id="KW-0812">Transmembrane</keyword>
<keyword evidence="1" id="KW-1133">Transmembrane helix</keyword>
<feature type="non-terminal residue" evidence="2">
    <location>
        <position position="1"/>
    </location>
</feature>
<protein>
    <recommendedName>
        <fullName evidence="3">MacB-like periplasmic core domain-containing protein</fullName>
    </recommendedName>
</protein>
<comment type="caution">
    <text evidence="2">The sequence shown here is derived from an EMBL/GenBank/DDBJ whole genome shotgun (WGS) entry which is preliminary data.</text>
</comment>